<dbReference type="EC" id="6.3.5.4" evidence="3"/>
<dbReference type="PANTHER" id="PTHR43284">
    <property type="entry name" value="ASPARAGINE SYNTHETASE (GLUTAMINE-HYDROLYZING)"/>
    <property type="match status" value="1"/>
</dbReference>
<name>A0A0G1X9G5_9BACT</name>
<dbReference type="InterPro" id="IPR001962">
    <property type="entry name" value="Asn_synthase"/>
</dbReference>
<protein>
    <recommendedName>
        <fullName evidence="3">asparagine synthase (glutamine-hydrolyzing)</fullName>
        <ecNumber evidence="3">6.3.5.4</ecNumber>
    </recommendedName>
</protein>
<evidence type="ECO:0000259" key="11">
    <source>
        <dbReference type="PROSITE" id="PS51278"/>
    </source>
</evidence>
<evidence type="ECO:0000256" key="7">
    <source>
        <dbReference type="ARBA" id="ARBA00048741"/>
    </source>
</evidence>
<comment type="catalytic activity">
    <reaction evidence="7">
        <text>L-aspartate + L-glutamine + ATP + H2O = L-asparagine + L-glutamate + AMP + diphosphate + H(+)</text>
        <dbReference type="Rhea" id="RHEA:12228"/>
        <dbReference type="ChEBI" id="CHEBI:15377"/>
        <dbReference type="ChEBI" id="CHEBI:15378"/>
        <dbReference type="ChEBI" id="CHEBI:29985"/>
        <dbReference type="ChEBI" id="CHEBI:29991"/>
        <dbReference type="ChEBI" id="CHEBI:30616"/>
        <dbReference type="ChEBI" id="CHEBI:33019"/>
        <dbReference type="ChEBI" id="CHEBI:58048"/>
        <dbReference type="ChEBI" id="CHEBI:58359"/>
        <dbReference type="ChEBI" id="CHEBI:456215"/>
        <dbReference type="EC" id="6.3.5.4"/>
    </reaction>
</comment>
<dbReference type="SUPFAM" id="SSF56235">
    <property type="entry name" value="N-terminal nucleophile aminohydrolases (Ntn hydrolases)"/>
    <property type="match status" value="1"/>
</dbReference>
<feature type="domain" description="Glutamine amidotransferase type-2" evidence="11">
    <location>
        <begin position="2"/>
        <end position="201"/>
    </location>
</feature>
<evidence type="ECO:0000313" key="12">
    <source>
        <dbReference type="EMBL" id="KKW27858.1"/>
    </source>
</evidence>
<evidence type="ECO:0000256" key="9">
    <source>
        <dbReference type="PIRSR" id="PIRSR001589-2"/>
    </source>
</evidence>
<dbReference type="Pfam" id="PF13537">
    <property type="entry name" value="GATase_7"/>
    <property type="match status" value="1"/>
</dbReference>
<dbReference type="AlphaFoldDB" id="A0A0G1X9G5"/>
<evidence type="ECO:0000256" key="5">
    <source>
        <dbReference type="ARBA" id="ARBA00022840"/>
    </source>
</evidence>
<dbReference type="PROSITE" id="PS51278">
    <property type="entry name" value="GATASE_TYPE_2"/>
    <property type="match status" value="1"/>
</dbReference>
<dbReference type="PIRSF" id="PIRSF001589">
    <property type="entry name" value="Asn_synthetase_glu-h"/>
    <property type="match status" value="1"/>
</dbReference>
<keyword evidence="8" id="KW-0061">Asparagine biosynthesis</keyword>
<dbReference type="Gene3D" id="3.40.50.620">
    <property type="entry name" value="HUPs"/>
    <property type="match status" value="2"/>
</dbReference>
<dbReference type="InterPro" id="IPR033738">
    <property type="entry name" value="AsnB_N"/>
</dbReference>
<dbReference type="CDD" id="cd01991">
    <property type="entry name" value="Asn_synthase_B_C"/>
    <property type="match status" value="1"/>
</dbReference>
<comment type="pathway">
    <text evidence="1">Amino-acid biosynthesis; L-asparagine biosynthesis; L-asparagine from L-aspartate (L-Gln route): step 1/1.</text>
</comment>
<feature type="binding site" evidence="9">
    <location>
        <begin position="320"/>
        <end position="321"/>
    </location>
    <ligand>
        <name>ATP</name>
        <dbReference type="ChEBI" id="CHEBI:30616"/>
    </ligand>
</feature>
<organism evidence="12 13">
    <name type="scientific">Candidatus Kaiserbacteria bacterium GW2011_GWB1_52_6</name>
    <dbReference type="NCBI Taxonomy" id="1618674"/>
    <lineage>
        <taxon>Bacteria</taxon>
        <taxon>Candidatus Kaiseribacteriota</taxon>
    </lineage>
</organism>
<evidence type="ECO:0000256" key="6">
    <source>
        <dbReference type="ARBA" id="ARBA00022962"/>
    </source>
</evidence>
<dbReference type="CDD" id="cd00712">
    <property type="entry name" value="AsnB"/>
    <property type="match status" value="1"/>
</dbReference>
<dbReference type="Pfam" id="PF00733">
    <property type="entry name" value="Asn_synthase"/>
    <property type="match status" value="2"/>
</dbReference>
<dbReference type="Proteomes" id="UP000034185">
    <property type="component" value="Unassembled WGS sequence"/>
</dbReference>
<keyword evidence="8" id="KW-0028">Amino-acid biosynthesis</keyword>
<proteinExistence type="inferred from homology"/>
<reference evidence="12 13" key="1">
    <citation type="journal article" date="2015" name="Nature">
        <title>rRNA introns, odd ribosomes, and small enigmatic genomes across a large radiation of phyla.</title>
        <authorList>
            <person name="Brown C.T."/>
            <person name="Hug L.A."/>
            <person name="Thomas B.C."/>
            <person name="Sharon I."/>
            <person name="Castelle C.J."/>
            <person name="Singh A."/>
            <person name="Wilkins M.J."/>
            <person name="Williams K.H."/>
            <person name="Banfield J.F."/>
        </authorList>
    </citation>
    <scope>NUCLEOTIDE SEQUENCE [LARGE SCALE GENOMIC DNA]</scope>
</reference>
<feature type="active site" description="For GATase activity" evidence="8">
    <location>
        <position position="2"/>
    </location>
</feature>
<dbReference type="PANTHER" id="PTHR43284:SF1">
    <property type="entry name" value="ASPARAGINE SYNTHETASE"/>
    <property type="match status" value="1"/>
</dbReference>
<comment type="similarity">
    <text evidence="2">Belongs to the asparagine synthetase family.</text>
</comment>
<dbReference type="Gene3D" id="3.60.20.10">
    <property type="entry name" value="Glutamine Phosphoribosylpyrophosphate, subunit 1, domain 1"/>
    <property type="match status" value="1"/>
</dbReference>
<dbReference type="EMBL" id="LCRA01000006">
    <property type="protein sequence ID" value="KKW27858.1"/>
    <property type="molecule type" value="Genomic_DNA"/>
</dbReference>
<evidence type="ECO:0000256" key="8">
    <source>
        <dbReference type="PIRSR" id="PIRSR001589-1"/>
    </source>
</evidence>
<sequence>MCSIAGIVGGTGVEKMLAVQAHRAPDESGVYKDEKNHLELGMGRLKIIDLTSPGLAPYLEDGLVLCFNGEIYNYIELKKELKAKGWKFHTTSDTEVLMKSWREWGVKMFDKLNGMFAFAIYDPKTRKLILGRDIAGEKPLYYYHRGNKFVFSSEAKAFPEVVKLEKRQDEFFEAFQHCFITTLWKDVMEVPPAHYLEYDVAKNMKKIVEYWKFTPRKINLKTAQEELESLLEDSIKLRFRSDVPVGIYYSGGIDSSLIDTFHAFDYKFYFDNTKSKMEKEFFSKIPTVLHHLDFPVGSFGFFGMWKLAEEASKKVRVIISGEGADELLGGYVRYVPIAREHELRKKFPSYKYLFGKYFQDDYLTAYAKMTARNGNVDFVREKLRPYFEMFPDPVNAMGFADFKLIFPSLMQMGDRMAGAFGIENRCPFLDRRLIEFGFSLPPEYKIDTLESKVLLRRIAEKRGLVEPLKMEKRGMSVLYNKWRGIPGWDRTHYFEFLKSTWHKNHPHKKTKKSS</sequence>
<evidence type="ECO:0000256" key="2">
    <source>
        <dbReference type="ARBA" id="ARBA00005752"/>
    </source>
</evidence>
<evidence type="ECO:0000256" key="3">
    <source>
        <dbReference type="ARBA" id="ARBA00012737"/>
    </source>
</evidence>
<keyword evidence="4 9" id="KW-0547">Nucleotide-binding</keyword>
<dbReference type="GO" id="GO:0005524">
    <property type="term" value="F:ATP binding"/>
    <property type="evidence" value="ECO:0007669"/>
    <property type="project" value="UniProtKB-KW"/>
</dbReference>
<dbReference type="InterPro" id="IPR051786">
    <property type="entry name" value="ASN_synthetase/amidase"/>
</dbReference>
<dbReference type="InterPro" id="IPR029055">
    <property type="entry name" value="Ntn_hydrolases_N"/>
</dbReference>
<dbReference type="InterPro" id="IPR006426">
    <property type="entry name" value="Asn_synth_AEB"/>
</dbReference>
<evidence type="ECO:0000256" key="10">
    <source>
        <dbReference type="PIRSR" id="PIRSR001589-3"/>
    </source>
</evidence>
<feature type="site" description="Important for beta-aspartyl-AMP intermediate formation" evidence="10">
    <location>
        <position position="322"/>
    </location>
</feature>
<comment type="caution">
    <text evidence="12">The sequence shown here is derived from an EMBL/GenBank/DDBJ whole genome shotgun (WGS) entry which is preliminary data.</text>
</comment>
<keyword evidence="5 9" id="KW-0067">ATP-binding</keyword>
<gene>
    <name evidence="12" type="ORF">UY70_C0006G0007</name>
</gene>
<accession>A0A0G1X9G5</accession>
<keyword evidence="6 8" id="KW-0315">Glutamine amidotransferase</keyword>
<dbReference type="GO" id="GO:0006529">
    <property type="term" value="P:asparagine biosynthetic process"/>
    <property type="evidence" value="ECO:0007669"/>
    <property type="project" value="UniProtKB-KW"/>
</dbReference>
<feature type="binding site" evidence="9">
    <location>
        <position position="93"/>
    </location>
    <ligand>
        <name>L-glutamine</name>
        <dbReference type="ChEBI" id="CHEBI:58359"/>
    </ligand>
</feature>
<dbReference type="PATRIC" id="fig|1618674.3.peg.201"/>
<dbReference type="SUPFAM" id="SSF52402">
    <property type="entry name" value="Adenine nucleotide alpha hydrolases-like"/>
    <property type="match status" value="1"/>
</dbReference>
<dbReference type="InterPro" id="IPR014729">
    <property type="entry name" value="Rossmann-like_a/b/a_fold"/>
</dbReference>
<dbReference type="GO" id="GO:0004066">
    <property type="term" value="F:asparagine synthase (glutamine-hydrolyzing) activity"/>
    <property type="evidence" value="ECO:0007669"/>
    <property type="project" value="UniProtKB-EC"/>
</dbReference>
<evidence type="ECO:0000256" key="1">
    <source>
        <dbReference type="ARBA" id="ARBA00005187"/>
    </source>
</evidence>
<evidence type="ECO:0000256" key="4">
    <source>
        <dbReference type="ARBA" id="ARBA00022741"/>
    </source>
</evidence>
<evidence type="ECO:0000313" key="13">
    <source>
        <dbReference type="Proteomes" id="UP000034185"/>
    </source>
</evidence>
<dbReference type="InterPro" id="IPR017932">
    <property type="entry name" value="GATase_2_dom"/>
</dbReference>